<dbReference type="STRING" id="282683.SAMN04488105_12450"/>
<dbReference type="InterPro" id="IPR004136">
    <property type="entry name" value="NMO"/>
</dbReference>
<keyword evidence="4" id="KW-0560">Oxidoreductase</keyword>
<dbReference type="EMBL" id="FNAV01000024">
    <property type="protein sequence ID" value="SDF49763.1"/>
    <property type="molecule type" value="Genomic_DNA"/>
</dbReference>
<keyword evidence="3" id="KW-0288">FMN</keyword>
<dbReference type="InterPro" id="IPR013785">
    <property type="entry name" value="Aldolase_TIM"/>
</dbReference>
<evidence type="ECO:0000256" key="2">
    <source>
        <dbReference type="ARBA" id="ARBA00022630"/>
    </source>
</evidence>
<keyword evidence="2" id="KW-0285">Flavoprotein</keyword>
<protein>
    <submittedName>
        <fullName evidence="6">Nitronate monooxygenase</fullName>
    </submittedName>
</protein>
<dbReference type="RefSeq" id="WP_089963707.1">
    <property type="nucleotide sequence ID" value="NZ_FNAV01000024.1"/>
</dbReference>
<evidence type="ECO:0000313" key="7">
    <source>
        <dbReference type="Proteomes" id="UP000198994"/>
    </source>
</evidence>
<dbReference type="SUPFAM" id="SSF51412">
    <property type="entry name" value="Inosine monophosphate dehydrogenase (IMPDH)"/>
    <property type="match status" value="1"/>
</dbReference>
<dbReference type="PANTHER" id="PTHR42747">
    <property type="entry name" value="NITRONATE MONOOXYGENASE-RELATED"/>
    <property type="match status" value="1"/>
</dbReference>
<evidence type="ECO:0000256" key="3">
    <source>
        <dbReference type="ARBA" id="ARBA00022643"/>
    </source>
</evidence>
<evidence type="ECO:0000256" key="5">
    <source>
        <dbReference type="ARBA" id="ARBA00023033"/>
    </source>
</evidence>
<gene>
    <name evidence="6" type="ORF">SAMN04488105_12450</name>
</gene>
<comment type="similarity">
    <text evidence="1">Belongs to the nitronate monooxygenase family. NMO class I subfamily.</text>
</comment>
<evidence type="ECO:0000313" key="6">
    <source>
        <dbReference type="EMBL" id="SDF49763.1"/>
    </source>
</evidence>
<proteinExistence type="inferred from homology"/>
<dbReference type="Proteomes" id="UP000198994">
    <property type="component" value="Unassembled WGS sequence"/>
</dbReference>
<dbReference type="Gene3D" id="3.20.20.70">
    <property type="entry name" value="Aldolase class I"/>
    <property type="match status" value="1"/>
</dbReference>
<evidence type="ECO:0000256" key="4">
    <source>
        <dbReference type="ARBA" id="ARBA00023002"/>
    </source>
</evidence>
<reference evidence="7" key="1">
    <citation type="submission" date="2016-10" db="EMBL/GenBank/DDBJ databases">
        <authorList>
            <person name="Varghese N."/>
            <person name="Submissions S."/>
        </authorList>
    </citation>
    <scope>NUCLEOTIDE SEQUENCE [LARGE SCALE GENOMIC DNA]</scope>
    <source>
        <strain evidence="7">DSM 10146</strain>
    </source>
</reference>
<organism evidence="6 7">
    <name type="scientific">Salipiger thiooxidans</name>
    <dbReference type="NCBI Taxonomy" id="282683"/>
    <lineage>
        <taxon>Bacteria</taxon>
        <taxon>Pseudomonadati</taxon>
        <taxon>Pseudomonadota</taxon>
        <taxon>Alphaproteobacteria</taxon>
        <taxon>Rhodobacterales</taxon>
        <taxon>Roseobacteraceae</taxon>
        <taxon>Salipiger</taxon>
    </lineage>
</organism>
<name>A0A1G7LK32_9RHOB</name>
<dbReference type="GO" id="GO:0018580">
    <property type="term" value="F:nitronate monooxygenase activity"/>
    <property type="evidence" value="ECO:0007669"/>
    <property type="project" value="InterPro"/>
</dbReference>
<sequence>MSQPDTLDPFRDLRVPVVAAPMFLVSGPGLVIAQCRAGIVGTLPALNARTTEEFADWCDRITASLPEGTMWGVNLIAAPTNTRLGADLDVCVAKKVPLVITSLKAPAEVAQKVTGYGGMHLHDVTTLRHAKKALTSGCSGLVLVCAGAGGHGGTLSPMAFSDEVRRIHKGPMLIGGGIGTGAGVLSVRAMGANAAYVGTRFIAAEESLASVRHRNMLIASTSADITYTPLFSGVAANYLSASIAENGLDLAALPTGPRLDAGQARPEGLRAWVDILGAGQGASAVERLEPTETIVATLDAEYQAALRSIGTASV</sequence>
<keyword evidence="7" id="KW-1185">Reference proteome</keyword>
<dbReference type="CDD" id="cd04730">
    <property type="entry name" value="NPD_like"/>
    <property type="match status" value="1"/>
</dbReference>
<dbReference type="Pfam" id="PF03060">
    <property type="entry name" value="NMO"/>
    <property type="match status" value="1"/>
</dbReference>
<dbReference type="AlphaFoldDB" id="A0A1G7LK32"/>
<accession>A0A1G7LK32</accession>
<keyword evidence="5 6" id="KW-0503">Monooxygenase</keyword>
<dbReference type="OrthoDB" id="9778912at2"/>
<dbReference type="PANTHER" id="PTHR42747:SF4">
    <property type="entry name" value="BLR1330 PROTEIN"/>
    <property type="match status" value="1"/>
</dbReference>
<evidence type="ECO:0000256" key="1">
    <source>
        <dbReference type="ARBA" id="ARBA00009881"/>
    </source>
</evidence>